<dbReference type="InterPro" id="IPR000073">
    <property type="entry name" value="AB_hydrolase_1"/>
</dbReference>
<dbReference type="EMBL" id="NGJZ01000002">
    <property type="protein sequence ID" value="RSU07383.1"/>
    <property type="molecule type" value="Genomic_DNA"/>
</dbReference>
<evidence type="ECO:0000313" key="2">
    <source>
        <dbReference type="EMBL" id="RSU07383.1"/>
    </source>
</evidence>
<dbReference type="RefSeq" id="WP_126825460.1">
    <property type="nucleotide sequence ID" value="NZ_JBHLWU010000002.1"/>
</dbReference>
<comment type="caution">
    <text evidence="2">The sequence shown here is derived from an EMBL/GenBank/DDBJ whole genome shotgun (WGS) entry which is preliminary data.</text>
</comment>
<keyword evidence="3" id="KW-1185">Reference proteome</keyword>
<protein>
    <submittedName>
        <fullName evidence="2">Alpha/beta hydrolase</fullName>
    </submittedName>
</protein>
<dbReference type="Pfam" id="PF00561">
    <property type="entry name" value="Abhydrolase_1"/>
    <property type="match status" value="1"/>
</dbReference>
<dbReference type="OrthoDB" id="9812921at2"/>
<name>A0A430AHN7_9ENTE</name>
<evidence type="ECO:0000313" key="3">
    <source>
        <dbReference type="Proteomes" id="UP000288669"/>
    </source>
</evidence>
<organism evidence="2 3">
    <name type="scientific">Vagococcus entomophilus</name>
    <dbReference type="NCBI Taxonomy" id="1160095"/>
    <lineage>
        <taxon>Bacteria</taxon>
        <taxon>Bacillati</taxon>
        <taxon>Bacillota</taxon>
        <taxon>Bacilli</taxon>
        <taxon>Lactobacillales</taxon>
        <taxon>Enterococcaceae</taxon>
        <taxon>Vagococcus</taxon>
    </lineage>
</organism>
<sequence>MFEEYTGNEQFDLQINRFMGDTFQNDSRAQKDLKEIIPKLIDVDGWFKVWHEKAVEREQNGDFDLASKYYQAAEFYLDDSSSYKNEMYHKYRENFYKSYDTSHFKMYEVPYEQSFLPAIRMGEDPNLPTTVFFAGYDSYIEELLPMIENVAKQLKHNIILFEGPGQGSALKNGLKFIPNWEKPMKALLDYFNLDQVNIVGISWGGYFAIRAAAFEKRIDKVVCFDIFYSGLDTLKMKTDKKDWASLMALMEAKEEEAVNQIFYKKMSQDLDLNWKIKKGMENTGEKTPFALIKNFEKHTMANLGPLVNQDVLLLAGEQDQYVPIERLHQIEKELVNAASVTSKVFTKETGGEQHCQAGYRHLAFDVINQFLTKK</sequence>
<dbReference type="Proteomes" id="UP000288669">
    <property type="component" value="Unassembled WGS sequence"/>
</dbReference>
<keyword evidence="2" id="KW-0378">Hydrolase</keyword>
<feature type="domain" description="AB hydrolase-1" evidence="1">
    <location>
        <begin position="134"/>
        <end position="333"/>
    </location>
</feature>
<dbReference type="Gene3D" id="3.40.50.1820">
    <property type="entry name" value="alpha/beta hydrolase"/>
    <property type="match status" value="1"/>
</dbReference>
<gene>
    <name evidence="2" type="ORF">CBF30_09040</name>
</gene>
<evidence type="ECO:0000259" key="1">
    <source>
        <dbReference type="Pfam" id="PF00561"/>
    </source>
</evidence>
<reference evidence="2 3" key="1">
    <citation type="submission" date="2017-05" db="EMBL/GenBank/DDBJ databases">
        <title>Vagococcus spp. assemblies.</title>
        <authorList>
            <person name="Gulvik C.A."/>
        </authorList>
    </citation>
    <scope>NUCLEOTIDE SEQUENCE [LARGE SCALE GENOMIC DNA]</scope>
    <source>
        <strain evidence="2 3">DSM 24756</strain>
    </source>
</reference>
<dbReference type="SUPFAM" id="SSF53474">
    <property type="entry name" value="alpha/beta-Hydrolases"/>
    <property type="match status" value="1"/>
</dbReference>
<proteinExistence type="predicted"/>
<accession>A0A430AHN7</accession>
<dbReference type="GO" id="GO:0016787">
    <property type="term" value="F:hydrolase activity"/>
    <property type="evidence" value="ECO:0007669"/>
    <property type="project" value="UniProtKB-KW"/>
</dbReference>
<dbReference type="InterPro" id="IPR029058">
    <property type="entry name" value="AB_hydrolase_fold"/>
</dbReference>
<dbReference type="AlphaFoldDB" id="A0A430AHN7"/>